<dbReference type="EMBL" id="CP003007">
    <property type="protein sequence ID" value="AEO60604.1"/>
    <property type="molecule type" value="Genomic_DNA"/>
</dbReference>
<dbReference type="OMA" id="CANGPAF"/>
<dbReference type="VEuPathDB" id="FungiDB:MYCTH_97168"/>
<dbReference type="AlphaFoldDB" id="G2QKX2"/>
<dbReference type="Proteomes" id="UP000007322">
    <property type="component" value="Chromosome 6"/>
</dbReference>
<evidence type="ECO:0000313" key="2">
    <source>
        <dbReference type="EMBL" id="AEO60604.1"/>
    </source>
</evidence>
<organism evidence="2 3">
    <name type="scientific">Thermothelomyces thermophilus (strain ATCC 42464 / BCRC 31852 / DSM 1799)</name>
    <name type="common">Sporotrichum thermophile</name>
    <dbReference type="NCBI Taxonomy" id="573729"/>
    <lineage>
        <taxon>Eukaryota</taxon>
        <taxon>Fungi</taxon>
        <taxon>Dikarya</taxon>
        <taxon>Ascomycota</taxon>
        <taxon>Pezizomycotina</taxon>
        <taxon>Sordariomycetes</taxon>
        <taxon>Sordariomycetidae</taxon>
        <taxon>Sordariales</taxon>
        <taxon>Chaetomiaceae</taxon>
        <taxon>Thermothelomyces</taxon>
    </lineage>
</organism>
<dbReference type="eggNOG" id="ENOG502R0ZR">
    <property type="taxonomic scope" value="Eukaryota"/>
</dbReference>
<evidence type="ECO:0000256" key="1">
    <source>
        <dbReference type="SAM" id="MobiDB-lite"/>
    </source>
</evidence>
<sequence>MAPNTSISKHYRDMRRFWPSKKDSSQQMAFAFLLVTQLPFPNGVVPRVVRSQFLEMFASNTERAEQIANACANGPAIDSLVILLRLLLALGLDPRLSRQYPLFKLAFHDFGRKMVDDYIVKGELLDILYPNAVGPANRVHQKTTSFEQPVEANEFERVQATLGELLKHPLVSAALWSHPSLRFFRWRTWAKKPGEAVFAPYELSKAQPGALSSLQRTPYRIDNPHPIDLGEYFSRHLGIRDKNDVSIAFACEFPIVIPVIMRGVQKFDSIRSFVVEGPYDYQWHKNGTLSPLTKSRAYRLRAVLNLAESDVRIYHQDTSPVIEQLDPDLIAAFKNPGEPYVPKEAYLPKLHRGEHARGWTFEDSPTRHFLLIYAKYRTEKDKPFEKHRVDFGEYIPVLRGNGEQRPASSPYVRLGEEQPPPNHFL</sequence>
<dbReference type="KEGG" id="mtm:MYCTH_97168"/>
<dbReference type="RefSeq" id="XP_003665849.1">
    <property type="nucleotide sequence ID" value="XM_003665801.1"/>
</dbReference>
<keyword evidence="3" id="KW-1185">Reference proteome</keyword>
<reference evidence="2 3" key="1">
    <citation type="journal article" date="2011" name="Nat. Biotechnol.">
        <title>Comparative genomic analysis of the thermophilic biomass-degrading fungi Myceliophthora thermophila and Thielavia terrestris.</title>
        <authorList>
            <person name="Berka R.M."/>
            <person name="Grigoriev I.V."/>
            <person name="Otillar R."/>
            <person name="Salamov A."/>
            <person name="Grimwood J."/>
            <person name="Reid I."/>
            <person name="Ishmael N."/>
            <person name="John T."/>
            <person name="Darmond C."/>
            <person name="Moisan M.-C."/>
            <person name="Henrissat B."/>
            <person name="Coutinho P.M."/>
            <person name="Lombard V."/>
            <person name="Natvig D.O."/>
            <person name="Lindquist E."/>
            <person name="Schmutz J."/>
            <person name="Lucas S."/>
            <person name="Harris P."/>
            <person name="Powlowski J."/>
            <person name="Bellemare A."/>
            <person name="Taylor D."/>
            <person name="Butler G."/>
            <person name="de Vries R.P."/>
            <person name="Allijn I.E."/>
            <person name="van den Brink J."/>
            <person name="Ushinsky S."/>
            <person name="Storms R."/>
            <person name="Powell A.J."/>
            <person name="Paulsen I.T."/>
            <person name="Elbourne L.D.H."/>
            <person name="Baker S.E."/>
            <person name="Magnuson J."/>
            <person name="LaBoissiere S."/>
            <person name="Clutterbuck A.J."/>
            <person name="Martinez D."/>
            <person name="Wogulis M."/>
            <person name="de Leon A.L."/>
            <person name="Rey M.W."/>
            <person name="Tsang A."/>
        </authorList>
    </citation>
    <scope>NUCLEOTIDE SEQUENCE [LARGE SCALE GENOMIC DNA]</scope>
    <source>
        <strain evidence="3">ATCC 42464 / BCRC 31852 / DSM 1799</strain>
    </source>
</reference>
<dbReference type="HOGENOM" id="CLU_670846_0_0_1"/>
<feature type="region of interest" description="Disordered" evidence="1">
    <location>
        <begin position="400"/>
        <end position="425"/>
    </location>
</feature>
<proteinExistence type="predicted"/>
<name>G2QKX2_THET4</name>
<dbReference type="OrthoDB" id="4562891at2759"/>
<gene>
    <name evidence="2" type="ORF">MYCTH_97168</name>
</gene>
<protein>
    <submittedName>
        <fullName evidence="2">Uncharacterized protein</fullName>
    </submittedName>
</protein>
<dbReference type="InParanoid" id="G2QKX2"/>
<dbReference type="GeneID" id="11513674"/>
<accession>G2QKX2</accession>
<evidence type="ECO:0000313" key="3">
    <source>
        <dbReference type="Proteomes" id="UP000007322"/>
    </source>
</evidence>